<dbReference type="CDD" id="cd17546">
    <property type="entry name" value="REC_hyHK_CKI1_RcsC-like"/>
    <property type="match status" value="1"/>
</dbReference>
<dbReference type="NCBIfam" id="TIGR00229">
    <property type="entry name" value="sensory_box"/>
    <property type="match status" value="4"/>
</dbReference>
<dbReference type="InterPro" id="IPR011006">
    <property type="entry name" value="CheY-like_superfamily"/>
</dbReference>
<feature type="domain" description="PAC" evidence="12">
    <location>
        <begin position="760"/>
        <end position="812"/>
    </location>
</feature>
<feature type="domain" description="PAS" evidence="11">
    <location>
        <begin position="133"/>
        <end position="184"/>
    </location>
</feature>
<dbReference type="Proteomes" id="UP000240708">
    <property type="component" value="Unassembled WGS sequence"/>
</dbReference>
<comment type="caution">
    <text evidence="13">The sequence shown here is derived from an EMBL/GenBank/DDBJ whole genome shotgun (WGS) entry which is preliminary data.</text>
</comment>
<evidence type="ECO:0000256" key="1">
    <source>
        <dbReference type="ARBA" id="ARBA00000085"/>
    </source>
</evidence>
<feature type="domain" description="Histidine kinase" evidence="9">
    <location>
        <begin position="1076"/>
        <end position="1297"/>
    </location>
</feature>
<dbReference type="PROSITE" id="PS50112">
    <property type="entry name" value="PAS"/>
    <property type="match status" value="3"/>
</dbReference>
<dbReference type="SUPFAM" id="SSF52172">
    <property type="entry name" value="CheY-like"/>
    <property type="match status" value="1"/>
</dbReference>
<dbReference type="SUPFAM" id="SSF55785">
    <property type="entry name" value="PYP-like sensor domain (PAS domain)"/>
    <property type="match status" value="5"/>
</dbReference>
<feature type="domain" description="PAC" evidence="12">
    <location>
        <begin position="206"/>
        <end position="257"/>
    </location>
</feature>
<dbReference type="Pfam" id="PF08447">
    <property type="entry name" value="PAS_3"/>
    <property type="match status" value="2"/>
</dbReference>
<dbReference type="InterPro" id="IPR005467">
    <property type="entry name" value="His_kinase_dom"/>
</dbReference>
<dbReference type="InterPro" id="IPR003018">
    <property type="entry name" value="GAF"/>
</dbReference>
<dbReference type="InterPro" id="IPR035965">
    <property type="entry name" value="PAS-like_dom_sf"/>
</dbReference>
<evidence type="ECO:0000256" key="5">
    <source>
        <dbReference type="ARBA" id="ARBA00022777"/>
    </source>
</evidence>
<dbReference type="Pfam" id="PF00072">
    <property type="entry name" value="Response_reg"/>
    <property type="match status" value="1"/>
</dbReference>
<reference evidence="13 14" key="1">
    <citation type="submission" date="2018-03" db="EMBL/GenBank/DDBJ databases">
        <title>Genomic Encyclopedia of Archaeal and Bacterial Type Strains, Phase II (KMG-II): from individual species to whole genera.</title>
        <authorList>
            <person name="Goeker M."/>
        </authorList>
    </citation>
    <scope>NUCLEOTIDE SEQUENCE [LARGE SCALE GENOMIC DNA]</scope>
    <source>
        <strain evidence="13 14">DSM 28057</strain>
    </source>
</reference>
<dbReference type="OrthoDB" id="9797097at2"/>
<evidence type="ECO:0000256" key="2">
    <source>
        <dbReference type="ARBA" id="ARBA00012438"/>
    </source>
</evidence>
<keyword evidence="14" id="KW-1185">Reference proteome</keyword>
<dbReference type="EC" id="2.7.13.3" evidence="2"/>
<protein>
    <recommendedName>
        <fullName evidence="2">histidine kinase</fullName>
        <ecNumber evidence="2">2.7.13.3</ecNumber>
    </recommendedName>
</protein>
<keyword evidence="8" id="KW-0175">Coiled coil</keyword>
<dbReference type="SMART" id="SM00091">
    <property type="entry name" value="PAS"/>
    <property type="match status" value="4"/>
</dbReference>
<keyword evidence="6" id="KW-0902">Two-component regulatory system</keyword>
<dbReference type="InterPro" id="IPR036890">
    <property type="entry name" value="HATPase_C_sf"/>
</dbReference>
<dbReference type="SMART" id="SM00086">
    <property type="entry name" value="PAC"/>
    <property type="match status" value="6"/>
</dbReference>
<feature type="domain" description="PAS" evidence="11">
    <location>
        <begin position="933"/>
        <end position="996"/>
    </location>
</feature>
<keyword evidence="3 7" id="KW-0597">Phosphoprotein</keyword>
<dbReference type="Gene3D" id="3.30.565.10">
    <property type="entry name" value="Histidine kinase-like ATPase, C-terminal domain"/>
    <property type="match status" value="1"/>
</dbReference>
<feature type="domain" description="PAS" evidence="11">
    <location>
        <begin position="682"/>
        <end position="756"/>
    </location>
</feature>
<dbReference type="CDD" id="cd16922">
    <property type="entry name" value="HATPase_EvgS-ArcB-TorS-like"/>
    <property type="match status" value="1"/>
</dbReference>
<dbReference type="PROSITE" id="PS50113">
    <property type="entry name" value="PAC"/>
    <property type="match status" value="3"/>
</dbReference>
<dbReference type="Gene3D" id="3.40.50.2300">
    <property type="match status" value="1"/>
</dbReference>
<proteinExistence type="predicted"/>
<dbReference type="RefSeq" id="WP_106566427.1">
    <property type="nucleotide sequence ID" value="NZ_PYGF01000002.1"/>
</dbReference>
<dbReference type="InterPro" id="IPR036097">
    <property type="entry name" value="HisK_dim/P_sf"/>
</dbReference>
<feature type="domain" description="Response regulatory" evidence="10">
    <location>
        <begin position="1320"/>
        <end position="1439"/>
    </location>
</feature>
<dbReference type="Pfam" id="PF01590">
    <property type="entry name" value="GAF"/>
    <property type="match status" value="1"/>
</dbReference>
<dbReference type="InterPro" id="IPR013655">
    <property type="entry name" value="PAS_fold_3"/>
</dbReference>
<dbReference type="PRINTS" id="PR00344">
    <property type="entry name" value="BCTRLSENSOR"/>
</dbReference>
<feature type="coiled-coil region" evidence="8">
    <location>
        <begin position="1042"/>
        <end position="1069"/>
    </location>
</feature>
<evidence type="ECO:0000313" key="13">
    <source>
        <dbReference type="EMBL" id="PSL06503.1"/>
    </source>
</evidence>
<dbReference type="GO" id="GO:0000155">
    <property type="term" value="F:phosphorelay sensor kinase activity"/>
    <property type="evidence" value="ECO:0007669"/>
    <property type="project" value="InterPro"/>
</dbReference>
<evidence type="ECO:0000259" key="10">
    <source>
        <dbReference type="PROSITE" id="PS50110"/>
    </source>
</evidence>
<sequence>MAYFEKLDISIFSFFDEVTDPMMVFSEDQIVFVNKFWRENFQYDFQKWQEFVNNGVSQNELYRFFLAGEQPKTEFLRTLKDNRGFHPRFQWTFISLASNNEQRYCLAKGKLHITFGDLLQYESQGIEIAEQQDLGFIKTMLRNSHDMMAIVDGKGVFKFVSSSIIDKLGFKPEVIIGRSIHDFVELGAIELVDGSFEELNRKGREIRLDFWVHKPDGTRVFLESFGKNLLDEPTVEGILFSVRDVTEFYEAKKSLQKRYDLENLINKVSTKFVNADFHQLDQVFQDSLRMLGEFERADRAYIFLIHEELKSIEYAYEWTGVNVEPQIQDMKYIPLYEDAATMKTLRKGEIFIVSDVESLPDSFSFEKEVYKMQGIKSVLLIPIFSEHKLIGFFGLDAVKEKRDWVEKDEYVLRQLGDIYAGSFINRAIKKSLDRNEKLLESTEILAKSGSWRYSSTKNRLHISKGFNKIFEIPEGITSVNLSELFPKILKVSRKNFIRDVKKAVLELKSSSGELSIKSLEGKEKILSYSIVVNQGDGNKATEIYGYCTDITHKRDAEKFLKLQSQILAQVDDPIFVTDINWNVIYLNKAAKAECSLFHNSDFQGTLFDLFDFLSEDVNEIKMAIMDLKNDKVFRRDLNLKSINGSVQPYDLSVQAFLNDEQEKLGYSFVIRNLSILQKQEALAKRAKIVVENSPAVLFTVDPNENFRILYISDNIKQFGYVAEDLISKGTSILDIIHPDDVEELLDFHLQEQHERGIPAYSGEYRIKKSTGEYRWVEDKSRELLDQDGRVVLHEGILQDITEQKKNREEIIRSQERYRVLASNIPYISVFLIDKDLKYIVAQGSTMRNWGMKPSDFEGKTLSQVHKNNLSQIEPAVKTALLEKRDVNKILIFRKRVYEMTIKPIMHEGEVEYALGILRDINEEYNAKENLQKSEEKYRRLVEESTEIIFSMEPDFTLTYVSPNIKQFMGYEPNEVINLKLTEFLHEDNIYELKELIGDPVKFLKENQYLEFKLRSKDGEYRIFSSNGKLIATEDGRVFYNGIARDITQLKEAQREMLLAKEKAEQASKVKSQFLSIMSHEIRTPMNAVIGMAHLLIEDNPRPDQLENLKTLQFSAENLLGLINDILDFTKIDSGKVELEKLEFELKNVINRIIHSYTYQAREKALDIQFEYDGEIPPKLIGDPVRLGQVVNNLISNAVKFTQQGFIRIVLKRVDEDSEDIKVQFDFEDTGIGIPEEKMATVFEAFTQASAETTRKYGGTGLGLAIVKRLVNLFGGDILIKQRPGGGTVFSFTIKFQKVKASSEHHFRRVASYNRNLASAKILVAEDNLVNQIMINKFLTKWGVGEIVIAENGQMAIQEFDLHDFNLILLDLQMPEMDGFEVASYIRRHPDIQKRSVPIIALTASSLIDVKMQLEEVGMDDFIPKPFNPDNLYSKIIRFLKI</sequence>
<dbReference type="Gene3D" id="1.10.287.130">
    <property type="match status" value="1"/>
</dbReference>
<dbReference type="PANTHER" id="PTHR45339:SF1">
    <property type="entry name" value="HYBRID SIGNAL TRANSDUCTION HISTIDINE KINASE J"/>
    <property type="match status" value="1"/>
</dbReference>
<dbReference type="InterPro" id="IPR029016">
    <property type="entry name" value="GAF-like_dom_sf"/>
</dbReference>
<evidence type="ECO:0000259" key="12">
    <source>
        <dbReference type="PROSITE" id="PS50113"/>
    </source>
</evidence>
<dbReference type="PANTHER" id="PTHR45339">
    <property type="entry name" value="HYBRID SIGNAL TRANSDUCTION HISTIDINE KINASE J"/>
    <property type="match status" value="1"/>
</dbReference>
<dbReference type="SUPFAM" id="SSF55874">
    <property type="entry name" value="ATPase domain of HSP90 chaperone/DNA topoisomerase II/histidine kinase"/>
    <property type="match status" value="1"/>
</dbReference>
<keyword evidence="4" id="KW-0808">Transferase</keyword>
<dbReference type="SMART" id="SM00387">
    <property type="entry name" value="HATPase_c"/>
    <property type="match status" value="1"/>
</dbReference>
<evidence type="ECO:0000259" key="11">
    <source>
        <dbReference type="PROSITE" id="PS50112"/>
    </source>
</evidence>
<dbReference type="InterPro" id="IPR003661">
    <property type="entry name" value="HisK_dim/P_dom"/>
</dbReference>
<dbReference type="Pfam" id="PF00512">
    <property type="entry name" value="HisKA"/>
    <property type="match status" value="1"/>
</dbReference>
<gene>
    <name evidence="13" type="ORF">CLV48_102319</name>
</gene>
<dbReference type="InterPro" id="IPR000700">
    <property type="entry name" value="PAS-assoc_C"/>
</dbReference>
<dbReference type="Pfam" id="PF13426">
    <property type="entry name" value="PAS_9"/>
    <property type="match status" value="3"/>
</dbReference>
<dbReference type="InterPro" id="IPR004358">
    <property type="entry name" value="Sig_transdc_His_kin-like_C"/>
</dbReference>
<evidence type="ECO:0000313" key="14">
    <source>
        <dbReference type="Proteomes" id="UP000240708"/>
    </source>
</evidence>
<keyword evidence="5" id="KW-0418">Kinase</keyword>
<dbReference type="Gene3D" id="3.30.450.40">
    <property type="match status" value="1"/>
</dbReference>
<dbReference type="InterPro" id="IPR001610">
    <property type="entry name" value="PAC"/>
</dbReference>
<organism evidence="13 14">
    <name type="scientific">Cecembia rubra</name>
    <dbReference type="NCBI Taxonomy" id="1485585"/>
    <lineage>
        <taxon>Bacteria</taxon>
        <taxon>Pseudomonadati</taxon>
        <taxon>Bacteroidota</taxon>
        <taxon>Cytophagia</taxon>
        <taxon>Cytophagales</taxon>
        <taxon>Cyclobacteriaceae</taxon>
        <taxon>Cecembia</taxon>
    </lineage>
</organism>
<dbReference type="CDD" id="cd00082">
    <property type="entry name" value="HisKA"/>
    <property type="match status" value="1"/>
</dbReference>
<dbReference type="FunFam" id="3.30.565.10:FF:000010">
    <property type="entry name" value="Sensor histidine kinase RcsC"/>
    <property type="match status" value="1"/>
</dbReference>
<dbReference type="InterPro" id="IPR000014">
    <property type="entry name" value="PAS"/>
</dbReference>
<evidence type="ECO:0000256" key="6">
    <source>
        <dbReference type="ARBA" id="ARBA00023012"/>
    </source>
</evidence>
<dbReference type="SUPFAM" id="SSF55781">
    <property type="entry name" value="GAF domain-like"/>
    <property type="match status" value="1"/>
</dbReference>
<dbReference type="SMART" id="SM00065">
    <property type="entry name" value="GAF"/>
    <property type="match status" value="1"/>
</dbReference>
<evidence type="ECO:0000256" key="7">
    <source>
        <dbReference type="PROSITE-ProRule" id="PRU00169"/>
    </source>
</evidence>
<dbReference type="PROSITE" id="PS50110">
    <property type="entry name" value="RESPONSE_REGULATORY"/>
    <property type="match status" value="1"/>
</dbReference>
<dbReference type="InterPro" id="IPR001789">
    <property type="entry name" value="Sig_transdc_resp-reg_receiver"/>
</dbReference>
<dbReference type="SUPFAM" id="SSF47384">
    <property type="entry name" value="Homodimeric domain of signal transducing histidine kinase"/>
    <property type="match status" value="1"/>
</dbReference>
<feature type="modified residue" description="4-aspartylphosphate" evidence="7">
    <location>
        <position position="1370"/>
    </location>
</feature>
<dbReference type="InterPro" id="IPR003594">
    <property type="entry name" value="HATPase_dom"/>
</dbReference>
<dbReference type="SMART" id="SM00388">
    <property type="entry name" value="HisKA"/>
    <property type="match status" value="1"/>
</dbReference>
<dbReference type="SMART" id="SM00448">
    <property type="entry name" value="REC"/>
    <property type="match status" value="1"/>
</dbReference>
<comment type="catalytic activity">
    <reaction evidence="1">
        <text>ATP + protein L-histidine = ADP + protein N-phospho-L-histidine.</text>
        <dbReference type="EC" id="2.7.13.3"/>
    </reaction>
</comment>
<dbReference type="CDD" id="cd00130">
    <property type="entry name" value="PAS"/>
    <property type="match status" value="4"/>
</dbReference>
<feature type="domain" description="PAC" evidence="12">
    <location>
        <begin position="1007"/>
        <end position="1058"/>
    </location>
</feature>
<dbReference type="Gene3D" id="3.30.450.20">
    <property type="entry name" value="PAS domain"/>
    <property type="match status" value="5"/>
</dbReference>
<name>A0A2P8EAK2_9BACT</name>
<evidence type="ECO:0000256" key="3">
    <source>
        <dbReference type="ARBA" id="ARBA00022553"/>
    </source>
</evidence>
<accession>A0A2P8EAK2</accession>
<dbReference type="EMBL" id="PYGF01000002">
    <property type="protein sequence ID" value="PSL06503.1"/>
    <property type="molecule type" value="Genomic_DNA"/>
</dbReference>
<dbReference type="Pfam" id="PF02518">
    <property type="entry name" value="HATPase_c"/>
    <property type="match status" value="1"/>
</dbReference>
<evidence type="ECO:0000256" key="8">
    <source>
        <dbReference type="SAM" id="Coils"/>
    </source>
</evidence>
<evidence type="ECO:0000259" key="9">
    <source>
        <dbReference type="PROSITE" id="PS50109"/>
    </source>
</evidence>
<evidence type="ECO:0000256" key="4">
    <source>
        <dbReference type="ARBA" id="ARBA00022679"/>
    </source>
</evidence>
<dbReference type="PROSITE" id="PS50109">
    <property type="entry name" value="HIS_KIN"/>
    <property type="match status" value="1"/>
</dbReference>